<dbReference type="KEGG" id="nmus:H7A79_1493"/>
<accession>A0A7H1MAN5</accession>
<dbReference type="AlphaFoldDB" id="A0A7H1MAN5"/>
<sequence length="256" mass="28250">MHTPDCAILGMGYLGKPLAEKMFENGSRISALKRQSVSANLPVNLHTADLNHPRVFEADFWQTWADKPLWFCLLPPSAVADYPALLAGWLQLARNFGIKHIVYAGSTSVYGDAARPCSEHTAPDPQTESACKIYRVEKLLRESGIPNIDILRLGGLYCAKRHPLHSLLKCSNLTGAHRPVNMLHRNRAVAALHRAAVTPAGLRIRNIVEAQHPTQYNFYRTEAAKLGLPEPAFNLGDQSGGKTVYTVYGDFADLLL</sequence>
<keyword evidence="2" id="KW-1185">Reference proteome</keyword>
<protein>
    <submittedName>
        <fullName evidence="1">NADH(P)-binding family protein</fullName>
    </submittedName>
</protein>
<evidence type="ECO:0000313" key="1">
    <source>
        <dbReference type="EMBL" id="QNT58700.1"/>
    </source>
</evidence>
<reference evidence="1" key="1">
    <citation type="submission" date="2024-06" db="EMBL/GenBank/DDBJ databases">
        <title>Complete Genome Sequence of mouse commensal type strain Neisseria musculi.</title>
        <authorList>
            <person name="Thapa E."/>
            <person name="Aluvathingal J."/>
            <person name="Nadendla S."/>
            <person name="Mehta A."/>
            <person name="Tettelin H."/>
            <person name="Weyand N.J."/>
        </authorList>
    </citation>
    <scope>NUCLEOTIDE SEQUENCE</scope>
    <source>
        <strain evidence="1">NW831</strain>
    </source>
</reference>
<dbReference type="SUPFAM" id="SSF51735">
    <property type="entry name" value="NAD(P)-binding Rossmann-fold domains"/>
    <property type="match status" value="1"/>
</dbReference>
<dbReference type="Gene3D" id="3.40.50.720">
    <property type="entry name" value="NAD(P)-binding Rossmann-like Domain"/>
    <property type="match status" value="1"/>
</dbReference>
<proteinExistence type="predicted"/>
<name>A0A7H1MAN5_9NEIS</name>
<gene>
    <name evidence="1" type="ORF">H7A79_1493</name>
</gene>
<evidence type="ECO:0000313" key="2">
    <source>
        <dbReference type="Proteomes" id="UP000516412"/>
    </source>
</evidence>
<dbReference type="Proteomes" id="UP000516412">
    <property type="component" value="Chromosome"/>
</dbReference>
<dbReference type="InterPro" id="IPR036291">
    <property type="entry name" value="NAD(P)-bd_dom_sf"/>
</dbReference>
<organism evidence="1 2">
    <name type="scientific">Neisseria musculi</name>
    <dbReference type="NCBI Taxonomy" id="1815583"/>
    <lineage>
        <taxon>Bacteria</taxon>
        <taxon>Pseudomonadati</taxon>
        <taxon>Pseudomonadota</taxon>
        <taxon>Betaproteobacteria</taxon>
        <taxon>Neisseriales</taxon>
        <taxon>Neisseriaceae</taxon>
        <taxon>Neisseria</taxon>
    </lineage>
</organism>
<dbReference type="RefSeq" id="WP_186999899.1">
    <property type="nucleotide sequence ID" value="NZ_CP060414.2"/>
</dbReference>
<dbReference type="EMBL" id="CP060414">
    <property type="protein sequence ID" value="QNT58700.1"/>
    <property type="molecule type" value="Genomic_DNA"/>
</dbReference>